<comment type="similarity">
    <text evidence="12">Belongs to the SecD/SecF family. SecF subfamily.</text>
</comment>
<gene>
    <name evidence="12 14" type="primary">secF</name>
    <name evidence="14" type="ORF">HLVA_13480</name>
</gene>
<dbReference type="Pfam" id="PF02355">
    <property type="entry name" value="SecD_SecF_C"/>
    <property type="match status" value="1"/>
</dbReference>
<dbReference type="InterPro" id="IPR022645">
    <property type="entry name" value="SecD/SecF_bac"/>
</dbReference>
<dbReference type="RefSeq" id="WP_307903635.1">
    <property type="nucleotide sequence ID" value="NZ_AP027059.1"/>
</dbReference>
<evidence type="ECO:0000256" key="11">
    <source>
        <dbReference type="ARBA" id="ARBA00061053"/>
    </source>
</evidence>
<evidence type="ECO:0000256" key="2">
    <source>
        <dbReference type="ARBA" id="ARBA00022448"/>
    </source>
</evidence>
<comment type="subunit">
    <text evidence="12">Forms a complex with SecD. Part of the essential Sec protein translocation apparatus which comprises SecA, SecYEG and auxiliary proteins SecDF. Other proteins may also be involved.</text>
</comment>
<dbReference type="Proteomes" id="UP001321582">
    <property type="component" value="Chromosome"/>
</dbReference>
<dbReference type="FunFam" id="1.20.1640.10:FF:000024">
    <property type="entry name" value="Multifunctional fusion protein"/>
    <property type="match status" value="1"/>
</dbReference>
<feature type="transmembrane region" description="Helical" evidence="12">
    <location>
        <begin position="258"/>
        <end position="283"/>
    </location>
</feature>
<reference evidence="14 15" key="1">
    <citation type="submission" date="2022-11" db="EMBL/GenBank/DDBJ databases">
        <title>Haliovirga abyssi gen. nov., sp. nov., a mesophilic fermentative bacterium isolated from the Iheya North hydrothermal field and the proposal of Haliovirgaceae fam. nov.</title>
        <authorList>
            <person name="Miyazaki U."/>
            <person name="Tame A."/>
            <person name="Miyazaki J."/>
            <person name="Takai K."/>
            <person name="Sawayama S."/>
            <person name="Kitajima M."/>
            <person name="Okamoto A."/>
            <person name="Nakagawa S."/>
        </authorList>
    </citation>
    <scope>NUCLEOTIDE SEQUENCE [LARGE SCALE GENOMIC DNA]</scope>
    <source>
        <strain evidence="14 15">IC12</strain>
    </source>
</reference>
<comment type="function">
    <text evidence="9 12">Part of the Sec protein translocase complex. Interacts with the SecYEG preprotein conducting channel. SecDF uses the proton motive force (PMF) to complete protein translocation after the ATP-dependent function of SecA.</text>
</comment>
<dbReference type="Pfam" id="PF07549">
    <property type="entry name" value="Sec_GG"/>
    <property type="match status" value="1"/>
</dbReference>
<feature type="transmembrane region" description="Helical" evidence="12">
    <location>
        <begin position="130"/>
        <end position="147"/>
    </location>
</feature>
<organism evidence="14 15">
    <name type="scientific">Haliovirga abyssi</name>
    <dbReference type="NCBI Taxonomy" id="2996794"/>
    <lineage>
        <taxon>Bacteria</taxon>
        <taxon>Fusobacteriati</taxon>
        <taxon>Fusobacteriota</taxon>
        <taxon>Fusobacteriia</taxon>
        <taxon>Fusobacteriales</taxon>
        <taxon>Haliovirgaceae</taxon>
        <taxon>Haliovirga</taxon>
    </lineage>
</organism>
<dbReference type="InterPro" id="IPR005665">
    <property type="entry name" value="SecF_bac"/>
</dbReference>
<evidence type="ECO:0000256" key="7">
    <source>
        <dbReference type="ARBA" id="ARBA00023010"/>
    </source>
</evidence>
<feature type="transmembrane region" description="Helical" evidence="12">
    <location>
        <begin position="154"/>
        <end position="177"/>
    </location>
</feature>
<evidence type="ECO:0000313" key="15">
    <source>
        <dbReference type="Proteomes" id="UP001321582"/>
    </source>
</evidence>
<dbReference type="NCBIfam" id="TIGR00966">
    <property type="entry name" value="transloc_SecF"/>
    <property type="match status" value="1"/>
</dbReference>
<dbReference type="InterPro" id="IPR022646">
    <property type="entry name" value="SecD/SecF_CS"/>
</dbReference>
<dbReference type="HAMAP" id="MF_01464_B">
    <property type="entry name" value="SecF_B"/>
    <property type="match status" value="1"/>
</dbReference>
<evidence type="ECO:0000256" key="4">
    <source>
        <dbReference type="ARBA" id="ARBA00022692"/>
    </source>
</evidence>
<dbReference type="NCBIfam" id="TIGR00916">
    <property type="entry name" value="2A0604s01"/>
    <property type="match status" value="1"/>
</dbReference>
<name>A0AAU9D489_9FUSO</name>
<dbReference type="AlphaFoldDB" id="A0AAU9D489"/>
<dbReference type="GO" id="GO:0015450">
    <property type="term" value="F:protein-transporting ATPase activity"/>
    <property type="evidence" value="ECO:0007669"/>
    <property type="project" value="InterPro"/>
</dbReference>
<feature type="domain" description="Protein export membrane protein SecD/SecF C-terminal" evidence="13">
    <location>
        <begin position="103"/>
        <end position="285"/>
    </location>
</feature>
<dbReference type="GO" id="GO:0043952">
    <property type="term" value="P:protein transport by the Sec complex"/>
    <property type="evidence" value="ECO:0007669"/>
    <property type="project" value="UniProtKB-UniRule"/>
</dbReference>
<dbReference type="SUPFAM" id="SSF82866">
    <property type="entry name" value="Multidrug efflux transporter AcrB transmembrane domain"/>
    <property type="match status" value="1"/>
</dbReference>
<dbReference type="Gene3D" id="1.20.1640.10">
    <property type="entry name" value="Multidrug efflux transporter AcrB transmembrane domain"/>
    <property type="match status" value="1"/>
</dbReference>
<evidence type="ECO:0000259" key="13">
    <source>
        <dbReference type="Pfam" id="PF02355"/>
    </source>
</evidence>
<keyword evidence="2 12" id="KW-0813">Transport</keyword>
<dbReference type="GO" id="GO:0006605">
    <property type="term" value="P:protein targeting"/>
    <property type="evidence" value="ECO:0007669"/>
    <property type="project" value="UniProtKB-UniRule"/>
</dbReference>
<dbReference type="KEGG" id="haby:HLVA_13480"/>
<feature type="transmembrane region" description="Helical" evidence="12">
    <location>
        <begin position="12"/>
        <end position="29"/>
    </location>
</feature>
<keyword evidence="4 12" id="KW-0812">Transmembrane</keyword>
<dbReference type="EMBL" id="AP027059">
    <property type="protein sequence ID" value="BDU50779.1"/>
    <property type="molecule type" value="Genomic_DNA"/>
</dbReference>
<feature type="transmembrane region" description="Helical" evidence="12">
    <location>
        <begin position="233"/>
        <end position="252"/>
    </location>
</feature>
<comment type="similarity">
    <text evidence="11">In the N-terminal section; belongs to the SecD/SecF family. SecD subfamily.</text>
</comment>
<dbReference type="InterPro" id="IPR055344">
    <property type="entry name" value="SecD_SecF_C_bact"/>
</dbReference>
<proteinExistence type="inferred from homology"/>
<comment type="similarity">
    <text evidence="10">In the C-terminal section; belongs to the SecD/SecF family. SecF subfamily.</text>
</comment>
<evidence type="ECO:0000256" key="10">
    <source>
        <dbReference type="ARBA" id="ARBA00060856"/>
    </source>
</evidence>
<keyword evidence="5 12" id="KW-0653">Protein transport</keyword>
<evidence type="ECO:0000313" key="14">
    <source>
        <dbReference type="EMBL" id="BDU50779.1"/>
    </source>
</evidence>
<feature type="transmembrane region" description="Helical" evidence="12">
    <location>
        <begin position="183"/>
        <end position="202"/>
    </location>
</feature>
<dbReference type="PANTHER" id="PTHR30081:SF8">
    <property type="entry name" value="PROTEIN TRANSLOCASE SUBUNIT SECF"/>
    <property type="match status" value="1"/>
</dbReference>
<keyword evidence="3 12" id="KW-1003">Cell membrane</keyword>
<keyword evidence="6 12" id="KW-1133">Transmembrane helix</keyword>
<dbReference type="InterPro" id="IPR022813">
    <property type="entry name" value="SecD/SecF_arch_bac"/>
</dbReference>
<sequence length="289" mass="31982">MNLKIIKNTKIWFTISITLVVAGLLLFMVKGLNYGIDFTGGTLFQLKFEKSVKLSDLNKDLKDMSAKYKELESKKIQISEGNVVLIRTNAFEEAQKDNFLNDFKAKEGKFEILKVDKVGATIGKELKWKAINALLIGSLLIVLYITIRFEFRFAVGAIVALLHDLIIAVGAIALLGYEINTPFIAAILTILGYSINDTIVVFDRIRENIKKKSKKNIGDLIDDSINQVFTRSINTSVTTLLAILAVLIFGGASLRTFITALLIGILSGTYSSIFVASPIVNLLEKKEAK</sequence>
<evidence type="ECO:0000256" key="8">
    <source>
        <dbReference type="ARBA" id="ARBA00023136"/>
    </source>
</evidence>
<evidence type="ECO:0000256" key="9">
    <source>
        <dbReference type="ARBA" id="ARBA00059018"/>
    </source>
</evidence>
<keyword evidence="15" id="KW-1185">Reference proteome</keyword>
<accession>A0AAU9D489</accession>
<evidence type="ECO:0000256" key="12">
    <source>
        <dbReference type="HAMAP-Rule" id="MF_01464"/>
    </source>
</evidence>
<keyword evidence="8 12" id="KW-0472">Membrane</keyword>
<dbReference type="InterPro" id="IPR048634">
    <property type="entry name" value="SecD_SecF_C"/>
</dbReference>
<dbReference type="GO" id="GO:0065002">
    <property type="term" value="P:intracellular protein transmembrane transport"/>
    <property type="evidence" value="ECO:0007669"/>
    <property type="project" value="UniProtKB-UniRule"/>
</dbReference>
<dbReference type="PRINTS" id="PR01755">
    <property type="entry name" value="SECFTRNLCASE"/>
</dbReference>
<dbReference type="GO" id="GO:0005886">
    <property type="term" value="C:plasma membrane"/>
    <property type="evidence" value="ECO:0007669"/>
    <property type="project" value="UniProtKB-SubCell"/>
</dbReference>
<evidence type="ECO:0000256" key="1">
    <source>
        <dbReference type="ARBA" id="ARBA00004651"/>
    </source>
</evidence>
<keyword evidence="7 12" id="KW-0811">Translocation</keyword>
<evidence type="ECO:0000256" key="6">
    <source>
        <dbReference type="ARBA" id="ARBA00022989"/>
    </source>
</evidence>
<protein>
    <recommendedName>
        <fullName evidence="12">Protein-export membrane protein SecF</fullName>
    </recommendedName>
</protein>
<dbReference type="PANTHER" id="PTHR30081">
    <property type="entry name" value="PROTEIN-EXPORT MEMBRANE PROTEIN SEC"/>
    <property type="match status" value="1"/>
</dbReference>
<comment type="subcellular location">
    <subcellularLocation>
        <location evidence="1 12">Cell membrane</location>
        <topology evidence="1 12">Multi-pass membrane protein</topology>
    </subcellularLocation>
</comment>
<evidence type="ECO:0000256" key="5">
    <source>
        <dbReference type="ARBA" id="ARBA00022927"/>
    </source>
</evidence>
<evidence type="ECO:0000256" key="3">
    <source>
        <dbReference type="ARBA" id="ARBA00022475"/>
    </source>
</evidence>